<dbReference type="SMR" id="A0A482WPE1"/>
<name>A0A482WPE1_LAOST</name>
<evidence type="ECO:0000256" key="1">
    <source>
        <dbReference type="SAM" id="MobiDB-lite"/>
    </source>
</evidence>
<sequence length="146" mass="16745">MNHRLFSMMYSISSKLHHQPVISCGHKLIETFPANFHKFLGSSKSRNYSVQPNLPPSSGVQPNPKVFADKEVEDEKRKLAAQLIAKGIKSIEEEDKKLRLKDSKMAKMDWKALEQSLSMWQVRIADLLQQVQDMIPQSIKNKVKGR</sequence>
<evidence type="ECO:0000313" key="3">
    <source>
        <dbReference type="Proteomes" id="UP000291343"/>
    </source>
</evidence>
<feature type="region of interest" description="Disordered" evidence="1">
    <location>
        <begin position="45"/>
        <end position="65"/>
    </location>
</feature>
<feature type="compositionally biased region" description="Polar residues" evidence="1">
    <location>
        <begin position="45"/>
        <end position="61"/>
    </location>
</feature>
<accession>A0A482WPE1</accession>
<dbReference type="AlphaFoldDB" id="A0A482WPE1"/>
<gene>
    <name evidence="2" type="ORF">LSTR_LSTR013318</name>
</gene>
<dbReference type="InParanoid" id="A0A482WPE1"/>
<proteinExistence type="predicted"/>
<dbReference type="OrthoDB" id="10397005at2759"/>
<dbReference type="Proteomes" id="UP000291343">
    <property type="component" value="Unassembled WGS sequence"/>
</dbReference>
<reference evidence="2 3" key="1">
    <citation type="journal article" date="2017" name="Gigascience">
        <title>Genome sequence of the small brown planthopper, Laodelphax striatellus.</title>
        <authorList>
            <person name="Zhu J."/>
            <person name="Jiang F."/>
            <person name="Wang X."/>
            <person name="Yang P."/>
            <person name="Bao Y."/>
            <person name="Zhao W."/>
            <person name="Wang W."/>
            <person name="Lu H."/>
            <person name="Wang Q."/>
            <person name="Cui N."/>
            <person name="Li J."/>
            <person name="Chen X."/>
            <person name="Luo L."/>
            <person name="Yu J."/>
            <person name="Kang L."/>
            <person name="Cui F."/>
        </authorList>
    </citation>
    <scope>NUCLEOTIDE SEQUENCE [LARGE SCALE GENOMIC DNA]</scope>
    <source>
        <strain evidence="2">Lst14</strain>
    </source>
</reference>
<dbReference type="EMBL" id="QKKF02028100">
    <property type="protein sequence ID" value="RZF35475.1"/>
    <property type="molecule type" value="Genomic_DNA"/>
</dbReference>
<comment type="caution">
    <text evidence="2">The sequence shown here is derived from an EMBL/GenBank/DDBJ whole genome shotgun (WGS) entry which is preliminary data.</text>
</comment>
<evidence type="ECO:0000313" key="2">
    <source>
        <dbReference type="EMBL" id="RZF35475.1"/>
    </source>
</evidence>
<protein>
    <submittedName>
        <fullName evidence="2">Uncharacterized protein</fullName>
    </submittedName>
</protein>
<keyword evidence="3" id="KW-1185">Reference proteome</keyword>
<organism evidence="2 3">
    <name type="scientific">Laodelphax striatellus</name>
    <name type="common">Small brown planthopper</name>
    <name type="synonym">Delphax striatella</name>
    <dbReference type="NCBI Taxonomy" id="195883"/>
    <lineage>
        <taxon>Eukaryota</taxon>
        <taxon>Metazoa</taxon>
        <taxon>Ecdysozoa</taxon>
        <taxon>Arthropoda</taxon>
        <taxon>Hexapoda</taxon>
        <taxon>Insecta</taxon>
        <taxon>Pterygota</taxon>
        <taxon>Neoptera</taxon>
        <taxon>Paraneoptera</taxon>
        <taxon>Hemiptera</taxon>
        <taxon>Auchenorrhyncha</taxon>
        <taxon>Fulgoroidea</taxon>
        <taxon>Delphacidae</taxon>
        <taxon>Criomorphinae</taxon>
        <taxon>Laodelphax</taxon>
    </lineage>
</organism>